<organism evidence="1 2">
    <name type="scientific">Rotaria sordida</name>
    <dbReference type="NCBI Taxonomy" id="392033"/>
    <lineage>
        <taxon>Eukaryota</taxon>
        <taxon>Metazoa</taxon>
        <taxon>Spiralia</taxon>
        <taxon>Gnathifera</taxon>
        <taxon>Rotifera</taxon>
        <taxon>Eurotatoria</taxon>
        <taxon>Bdelloidea</taxon>
        <taxon>Philodinida</taxon>
        <taxon>Philodinidae</taxon>
        <taxon>Rotaria</taxon>
    </lineage>
</organism>
<sequence length="82" mass="9651">MASEHINQDKSFQNKTNEDCINGDVQFSVGKQSETIRQQFWATIYKECLMCKSQNIAFHLWRCRCSFNGDDKQFDTSIKLTY</sequence>
<gene>
    <name evidence="1" type="ORF">ZHD862_LOCUS31958</name>
</gene>
<dbReference type="AlphaFoldDB" id="A0A815JCW8"/>
<protein>
    <submittedName>
        <fullName evidence="1">Uncharacterized protein</fullName>
    </submittedName>
</protein>
<proteinExistence type="predicted"/>
<dbReference type="EMBL" id="CAJNOT010003329">
    <property type="protein sequence ID" value="CAF1377872.1"/>
    <property type="molecule type" value="Genomic_DNA"/>
</dbReference>
<comment type="caution">
    <text evidence="1">The sequence shown here is derived from an EMBL/GenBank/DDBJ whole genome shotgun (WGS) entry which is preliminary data.</text>
</comment>
<evidence type="ECO:0000313" key="2">
    <source>
        <dbReference type="Proteomes" id="UP000663864"/>
    </source>
</evidence>
<dbReference type="Proteomes" id="UP000663864">
    <property type="component" value="Unassembled WGS sequence"/>
</dbReference>
<accession>A0A815JCW8</accession>
<reference evidence="1" key="1">
    <citation type="submission" date="2021-02" db="EMBL/GenBank/DDBJ databases">
        <authorList>
            <person name="Nowell W R."/>
        </authorList>
    </citation>
    <scope>NUCLEOTIDE SEQUENCE</scope>
</reference>
<evidence type="ECO:0000313" key="1">
    <source>
        <dbReference type="EMBL" id="CAF1377872.1"/>
    </source>
</evidence>
<name>A0A815JCW8_9BILA</name>